<reference evidence="1" key="1">
    <citation type="journal article" date="2020" name="Stud. Mycol.">
        <title>101 Dothideomycetes genomes: a test case for predicting lifestyles and emergence of pathogens.</title>
        <authorList>
            <person name="Haridas S."/>
            <person name="Albert R."/>
            <person name="Binder M."/>
            <person name="Bloem J."/>
            <person name="Labutti K."/>
            <person name="Salamov A."/>
            <person name="Andreopoulos B."/>
            <person name="Baker S."/>
            <person name="Barry K."/>
            <person name="Bills G."/>
            <person name="Bluhm B."/>
            <person name="Cannon C."/>
            <person name="Castanera R."/>
            <person name="Culley D."/>
            <person name="Daum C."/>
            <person name="Ezra D."/>
            <person name="Gonzalez J."/>
            <person name="Henrissat B."/>
            <person name="Kuo A."/>
            <person name="Liang C."/>
            <person name="Lipzen A."/>
            <person name="Lutzoni F."/>
            <person name="Magnuson J."/>
            <person name="Mondo S."/>
            <person name="Nolan M."/>
            <person name="Ohm R."/>
            <person name="Pangilinan J."/>
            <person name="Park H.-J."/>
            <person name="Ramirez L."/>
            <person name="Alfaro M."/>
            <person name="Sun H."/>
            <person name="Tritt A."/>
            <person name="Yoshinaga Y."/>
            <person name="Zwiers L.-H."/>
            <person name="Turgeon B."/>
            <person name="Goodwin S."/>
            <person name="Spatafora J."/>
            <person name="Crous P."/>
            <person name="Grigoriev I."/>
        </authorList>
    </citation>
    <scope>NUCLEOTIDE SEQUENCE</scope>
    <source>
        <strain evidence="1">ATCC 16933</strain>
    </source>
</reference>
<evidence type="ECO:0000313" key="1">
    <source>
        <dbReference type="EMBL" id="KAF2458892.1"/>
    </source>
</evidence>
<dbReference type="EMBL" id="MU001676">
    <property type="protein sequence ID" value="KAF2458892.1"/>
    <property type="molecule type" value="Genomic_DNA"/>
</dbReference>
<dbReference type="Proteomes" id="UP000799766">
    <property type="component" value="Unassembled WGS sequence"/>
</dbReference>
<name>A0A6A6P566_9PEZI</name>
<evidence type="ECO:0000313" key="2">
    <source>
        <dbReference type="Proteomes" id="UP000799766"/>
    </source>
</evidence>
<gene>
    <name evidence="1" type="ORF">BDY21DRAFT_196563</name>
</gene>
<sequence length="155" mass="17263">MPSYIHTYIHTQHAGRARHAFDAWPAAATDGGCRSEPNRAFWWERGPSGAEGPPKGPLGRIDDMHLCPSCRGDGTGSVANRSSRCHHVPAYTRKSWRCRDRGDGSIKSALRIVNVISDGVFRSGGPRIYDLHRQARRPPRYAQHHPSVKWFASPA</sequence>
<accession>A0A6A6P566</accession>
<dbReference type="AlphaFoldDB" id="A0A6A6P566"/>
<organism evidence="1 2">
    <name type="scientific">Lineolata rhizophorae</name>
    <dbReference type="NCBI Taxonomy" id="578093"/>
    <lineage>
        <taxon>Eukaryota</taxon>
        <taxon>Fungi</taxon>
        <taxon>Dikarya</taxon>
        <taxon>Ascomycota</taxon>
        <taxon>Pezizomycotina</taxon>
        <taxon>Dothideomycetes</taxon>
        <taxon>Dothideomycetes incertae sedis</taxon>
        <taxon>Lineolatales</taxon>
        <taxon>Lineolataceae</taxon>
        <taxon>Lineolata</taxon>
    </lineage>
</organism>
<keyword evidence="2" id="KW-1185">Reference proteome</keyword>
<proteinExistence type="predicted"/>
<protein>
    <submittedName>
        <fullName evidence="1">Uncharacterized protein</fullName>
    </submittedName>
</protein>